<feature type="transmembrane region" description="Helical" evidence="1">
    <location>
        <begin position="12"/>
        <end position="39"/>
    </location>
</feature>
<feature type="transmembrane region" description="Helical" evidence="1">
    <location>
        <begin position="59"/>
        <end position="85"/>
    </location>
</feature>
<accession>A0A2D2D6W4</accession>
<organism evidence="2 3">
    <name type="scientific">Methylosinus trichosporium (strain ATCC 35070 / NCIMB 11131 / UNIQEM 75 / OB3b)</name>
    <dbReference type="NCBI Taxonomy" id="595536"/>
    <lineage>
        <taxon>Bacteria</taxon>
        <taxon>Pseudomonadati</taxon>
        <taxon>Pseudomonadota</taxon>
        <taxon>Alphaproteobacteria</taxon>
        <taxon>Hyphomicrobiales</taxon>
        <taxon>Methylocystaceae</taxon>
        <taxon>Methylosinus</taxon>
    </lineage>
</organism>
<dbReference type="KEGG" id="mtw:CQW49_22460"/>
<keyword evidence="1" id="KW-1133">Transmembrane helix</keyword>
<dbReference type="EMBL" id="CP023739">
    <property type="protein sequence ID" value="ATQ70751.1"/>
    <property type="molecule type" value="Genomic_DNA"/>
</dbReference>
<evidence type="ECO:0000313" key="3">
    <source>
        <dbReference type="Proteomes" id="UP000230709"/>
    </source>
</evidence>
<geneLocation type="plasmid" evidence="3">
    <name>pob3b2</name>
</geneLocation>
<gene>
    <name evidence="2" type="ORF">CQW49_22460</name>
</gene>
<name>A0A2D2D6W4_METT3</name>
<proteinExistence type="predicted"/>
<keyword evidence="3" id="KW-1185">Reference proteome</keyword>
<dbReference type="AlphaFoldDB" id="A0A2D2D6W4"/>
<keyword evidence="1" id="KW-0472">Membrane</keyword>
<evidence type="ECO:0000256" key="1">
    <source>
        <dbReference type="SAM" id="Phobius"/>
    </source>
</evidence>
<protein>
    <submittedName>
        <fullName evidence="2">Uncharacterized protein</fullName>
    </submittedName>
</protein>
<reference evidence="3" key="1">
    <citation type="submission" date="2017-10" db="EMBL/GenBank/DDBJ databases">
        <title>Completed PacBio SMRT sequence of Methylosinus trichosporium OB3b reveals presence of a third large plasmid.</title>
        <authorList>
            <person name="Charles T.C."/>
            <person name="Lynch M.D.J."/>
            <person name="Heil J.R."/>
            <person name="Cheng J."/>
        </authorList>
    </citation>
    <scope>NUCLEOTIDE SEQUENCE [LARGE SCALE GENOMIC DNA]</scope>
    <source>
        <strain evidence="3">OB3b</strain>
        <plasmid evidence="3">pob3b2</plasmid>
    </source>
</reference>
<keyword evidence="2" id="KW-0614">Plasmid</keyword>
<evidence type="ECO:0000313" key="2">
    <source>
        <dbReference type="EMBL" id="ATQ70751.1"/>
    </source>
</evidence>
<keyword evidence="1" id="KW-0812">Transmembrane</keyword>
<sequence>MNVIKWMDEIVFSVAVAVGYSLAVVPMAIWPNYVSALLLEPEAPRDRGYRIAPTPADRILSVITLMTAGLATIGASIVGMGSAGAARKYATIRMWAFGRMAEPAE</sequence>
<dbReference type="Proteomes" id="UP000230709">
    <property type="component" value="Plasmid pOB3b2"/>
</dbReference>
<dbReference type="RefSeq" id="WP_099831972.1">
    <property type="nucleotide sequence ID" value="NZ_CP023739.1"/>
</dbReference>